<proteinExistence type="predicted"/>
<name>A0A9W8E3C7_9FUNG</name>
<feature type="region of interest" description="Disordered" evidence="2">
    <location>
        <begin position="1"/>
        <end position="41"/>
    </location>
</feature>
<evidence type="ECO:0000256" key="2">
    <source>
        <dbReference type="SAM" id="MobiDB-lite"/>
    </source>
</evidence>
<gene>
    <name evidence="3" type="ORF">IWQ62_001857</name>
</gene>
<keyword evidence="1" id="KW-0175">Coiled coil</keyword>
<dbReference type="OrthoDB" id="5599896at2759"/>
<accession>A0A9W8E3C7</accession>
<evidence type="ECO:0000256" key="1">
    <source>
        <dbReference type="SAM" id="Coils"/>
    </source>
</evidence>
<keyword evidence="4" id="KW-1185">Reference proteome</keyword>
<feature type="compositionally biased region" description="Polar residues" evidence="2">
    <location>
        <begin position="121"/>
        <end position="139"/>
    </location>
</feature>
<feature type="compositionally biased region" description="Polar residues" evidence="2">
    <location>
        <begin position="147"/>
        <end position="156"/>
    </location>
</feature>
<evidence type="ECO:0000313" key="3">
    <source>
        <dbReference type="EMBL" id="KAJ1967440.1"/>
    </source>
</evidence>
<feature type="coiled-coil region" evidence="1">
    <location>
        <begin position="228"/>
        <end position="283"/>
    </location>
</feature>
<comment type="caution">
    <text evidence="3">The sequence shown here is derived from an EMBL/GenBank/DDBJ whole genome shotgun (WGS) entry which is preliminary data.</text>
</comment>
<evidence type="ECO:0000313" key="4">
    <source>
        <dbReference type="Proteomes" id="UP001150925"/>
    </source>
</evidence>
<feature type="region of interest" description="Disordered" evidence="2">
    <location>
        <begin position="116"/>
        <end position="177"/>
    </location>
</feature>
<dbReference type="Proteomes" id="UP001150925">
    <property type="component" value="Unassembled WGS sequence"/>
</dbReference>
<dbReference type="AlphaFoldDB" id="A0A9W8E3C7"/>
<reference evidence="3" key="1">
    <citation type="submission" date="2022-07" db="EMBL/GenBank/DDBJ databases">
        <title>Phylogenomic reconstructions and comparative analyses of Kickxellomycotina fungi.</title>
        <authorList>
            <person name="Reynolds N.K."/>
            <person name="Stajich J.E."/>
            <person name="Barry K."/>
            <person name="Grigoriev I.V."/>
            <person name="Crous P."/>
            <person name="Smith M.E."/>
        </authorList>
    </citation>
    <scope>NUCLEOTIDE SEQUENCE</scope>
    <source>
        <strain evidence="3">RSA 1196</strain>
    </source>
</reference>
<organism evidence="3 4">
    <name type="scientific">Dispira parvispora</name>
    <dbReference type="NCBI Taxonomy" id="1520584"/>
    <lineage>
        <taxon>Eukaryota</taxon>
        <taxon>Fungi</taxon>
        <taxon>Fungi incertae sedis</taxon>
        <taxon>Zoopagomycota</taxon>
        <taxon>Kickxellomycotina</taxon>
        <taxon>Dimargaritomycetes</taxon>
        <taxon>Dimargaritales</taxon>
        <taxon>Dimargaritaceae</taxon>
        <taxon>Dispira</taxon>
    </lineage>
</organism>
<protein>
    <submittedName>
        <fullName evidence="3">Uncharacterized protein</fullName>
    </submittedName>
</protein>
<sequence length="330" mass="35760">MNNLPHQGFSTPTRDNKPVSIASNGAIPPHAGPSLQGNPAINPTLLAQLPQLARFSQTPNLMSAGSSPLTGSPAPQTNLMAAMMAHMNKTANTTGQSPLAHQLQRSLQASTLSPLAAKPMHQTSTARVASPSIVSTNPTAMPHGSFPMTSPTASVRSSSGSHHAKKKVAKSKQQPVAYNSDDLHDFLGDAMESMKPSDLAIARYIRNQEFMADIFSLVPTNKLPTYPLAWSEKDLDALTERRDTAQKDTVATQEEYENLKAHYTEILENCHQLESEISDAESLDEINKLQESIHQIQNRVSKSFGALEQVENNNSSPAISYPTGSHYIML</sequence>
<dbReference type="EMBL" id="JANBPY010000337">
    <property type="protein sequence ID" value="KAJ1967440.1"/>
    <property type="molecule type" value="Genomic_DNA"/>
</dbReference>
<feature type="compositionally biased region" description="Polar residues" evidence="2">
    <location>
        <begin position="1"/>
        <end position="13"/>
    </location>
</feature>